<evidence type="ECO:0000313" key="2">
    <source>
        <dbReference type="Proteomes" id="UP000006867"/>
    </source>
</evidence>
<keyword evidence="2" id="KW-1185">Reference proteome</keyword>
<protein>
    <submittedName>
        <fullName evidence="1">K+/H+ antiporter for K+ efflux</fullName>
    </submittedName>
</protein>
<organism evidence="1 2">
    <name type="scientific">Bacillus atrophaeus (strain 1942)</name>
    <dbReference type="NCBI Taxonomy" id="720555"/>
    <lineage>
        <taxon>Bacteria</taxon>
        <taxon>Bacillati</taxon>
        <taxon>Bacillota</taxon>
        <taxon>Bacilli</taxon>
        <taxon>Bacillales</taxon>
        <taxon>Bacillaceae</taxon>
        <taxon>Bacillus</taxon>
    </lineage>
</organism>
<dbReference type="EMBL" id="CP002207">
    <property type="protein sequence ID" value="ADP31467.1"/>
    <property type="molecule type" value="Genomic_DNA"/>
</dbReference>
<evidence type="ECO:0000313" key="1">
    <source>
        <dbReference type="EMBL" id="ADP31467.1"/>
    </source>
</evidence>
<proteinExistence type="predicted"/>
<sequence>MDKLMLGMLLSLFMVFFPPSDVVLPSQLDAAADSQLQVSSYPQETQSAKTASPASLFSPMGKEYDPLARVIFLLSVKPLDQSKVSILDKICSVPIKYQSNYLRS</sequence>
<gene>
    <name evidence="1" type="ordered locus">BATR1942_02555</name>
</gene>
<accession>A0ABM5LUS1</accession>
<name>A0ABM5LUS1_BACA1</name>
<dbReference type="RefSeq" id="WP_003327764.1">
    <property type="nucleotide sequence ID" value="NC_014639.1"/>
</dbReference>
<reference evidence="1 2" key="1">
    <citation type="journal article" date="2011" name="Front. Microbiol.">
        <title>Genomic signatures of strain selection and enhancement in Bacillus atrophaeus var. globigii, a historical biowarfare simulant.</title>
        <authorList>
            <person name="Gibbons H.S."/>
            <person name="Broomall S.M."/>
            <person name="McNew L.A."/>
            <person name="Daligault H."/>
            <person name="Chapman C."/>
            <person name="Bruce D."/>
            <person name="Karavis M."/>
            <person name="Krepps M."/>
            <person name="McGregor P.A."/>
            <person name="Hong C."/>
            <person name="Park K.H."/>
            <person name="Akmal A."/>
            <person name="Feldman A."/>
            <person name="Lin J.S."/>
            <person name="Chang W.E."/>
            <person name="Higgs B.W."/>
            <person name="Demirev P."/>
            <person name="Lindquist J."/>
            <person name="Liem A."/>
            <person name="Fochler E."/>
            <person name="Read T.D."/>
            <person name="Tapia R."/>
            <person name="Johnson S."/>
            <person name="Bishop-Lilly K.A."/>
            <person name="Detter C."/>
            <person name="Han C."/>
            <person name="Sozhamannan S."/>
            <person name="Rosenzweig C.N."/>
            <person name="Skowronski E.W."/>
        </authorList>
    </citation>
    <scope>NUCLEOTIDE SEQUENCE [LARGE SCALE GENOMIC DNA]</scope>
    <source>
        <strain evidence="1 2">1942</strain>
    </source>
</reference>
<dbReference type="Proteomes" id="UP000006867">
    <property type="component" value="Chromosome"/>
</dbReference>